<evidence type="ECO:0008006" key="4">
    <source>
        <dbReference type="Google" id="ProtNLM"/>
    </source>
</evidence>
<name>A0A285U9A0_9HYPH</name>
<keyword evidence="3" id="KW-1185">Reference proteome</keyword>
<sequence>MRKVIIPSIGALALVAGLWSLDADSAPDVDPVVSGSIPKIGRAENGVGFSVSNIETKAQCSLTRGEKLTHRSMRLTPEGPCEDVWPGLSHAANWTETGDGTVVVSGVTGDAILTLAETDGLYEVIDPSNAVITMQAAH</sequence>
<feature type="signal peptide" evidence="1">
    <location>
        <begin position="1"/>
        <end position="25"/>
    </location>
</feature>
<dbReference type="Proteomes" id="UP000219167">
    <property type="component" value="Unassembled WGS sequence"/>
</dbReference>
<evidence type="ECO:0000313" key="2">
    <source>
        <dbReference type="EMBL" id="SOC36861.1"/>
    </source>
</evidence>
<dbReference type="Gene3D" id="2.40.128.10">
    <property type="match status" value="1"/>
</dbReference>
<dbReference type="RefSeq" id="WP_141402011.1">
    <property type="nucleotide sequence ID" value="NZ_OBQD01000003.1"/>
</dbReference>
<feature type="chain" id="PRO_5012786762" description="Alkaline proteinase inhibitor/ Outer membrane lipoprotein Omp19 domain-containing protein" evidence="1">
    <location>
        <begin position="26"/>
        <end position="138"/>
    </location>
</feature>
<keyword evidence="1" id="KW-0732">Signal</keyword>
<proteinExistence type="predicted"/>
<accession>A0A285U9A0</accession>
<protein>
    <recommendedName>
        <fullName evidence="4">Alkaline proteinase inhibitor/ Outer membrane lipoprotein Omp19 domain-containing protein</fullName>
    </recommendedName>
</protein>
<dbReference type="AlphaFoldDB" id="A0A285U9A0"/>
<reference evidence="2 3" key="1">
    <citation type="submission" date="2017-08" db="EMBL/GenBank/DDBJ databases">
        <authorList>
            <person name="de Groot N.N."/>
        </authorList>
    </citation>
    <scope>NUCLEOTIDE SEQUENCE [LARGE SCALE GENOMIC DNA]</scope>
    <source>
        <strain evidence="2 3">JC85</strain>
    </source>
</reference>
<evidence type="ECO:0000313" key="3">
    <source>
        <dbReference type="Proteomes" id="UP000219167"/>
    </source>
</evidence>
<dbReference type="OrthoDB" id="8116606at2"/>
<gene>
    <name evidence="2" type="ORF">SAMN05892877_103200</name>
</gene>
<organism evidence="2 3">
    <name type="scientific">Rhizobium subbaraonis</name>
    <dbReference type="NCBI Taxonomy" id="908946"/>
    <lineage>
        <taxon>Bacteria</taxon>
        <taxon>Pseudomonadati</taxon>
        <taxon>Pseudomonadota</taxon>
        <taxon>Alphaproteobacteria</taxon>
        <taxon>Hyphomicrobiales</taxon>
        <taxon>Rhizobiaceae</taxon>
        <taxon>Rhizobium/Agrobacterium group</taxon>
        <taxon>Rhizobium</taxon>
    </lineage>
</organism>
<dbReference type="EMBL" id="OBQD01000003">
    <property type="protein sequence ID" value="SOC36861.1"/>
    <property type="molecule type" value="Genomic_DNA"/>
</dbReference>
<evidence type="ECO:0000256" key="1">
    <source>
        <dbReference type="SAM" id="SignalP"/>
    </source>
</evidence>